<keyword evidence="1" id="KW-1133">Transmembrane helix</keyword>
<dbReference type="EMBL" id="LNIX01000007">
    <property type="protein sequence ID" value="OXA51421.1"/>
    <property type="molecule type" value="Genomic_DNA"/>
</dbReference>
<comment type="caution">
    <text evidence="2">The sequence shown here is derived from an EMBL/GenBank/DDBJ whole genome shotgun (WGS) entry which is preliminary data.</text>
</comment>
<feature type="transmembrane region" description="Helical" evidence="1">
    <location>
        <begin position="131"/>
        <end position="150"/>
    </location>
</feature>
<name>A0A226E3D1_FOLCA</name>
<proteinExistence type="predicted"/>
<evidence type="ECO:0000313" key="3">
    <source>
        <dbReference type="Proteomes" id="UP000198287"/>
    </source>
</evidence>
<feature type="transmembrane region" description="Helical" evidence="1">
    <location>
        <begin position="12"/>
        <end position="37"/>
    </location>
</feature>
<evidence type="ECO:0000313" key="2">
    <source>
        <dbReference type="EMBL" id="OXA51421.1"/>
    </source>
</evidence>
<keyword evidence="1" id="KW-0812">Transmembrane</keyword>
<protein>
    <submittedName>
        <fullName evidence="2">Uncharacterized protein</fullName>
    </submittedName>
</protein>
<organism evidence="2 3">
    <name type="scientific">Folsomia candida</name>
    <name type="common">Springtail</name>
    <dbReference type="NCBI Taxonomy" id="158441"/>
    <lineage>
        <taxon>Eukaryota</taxon>
        <taxon>Metazoa</taxon>
        <taxon>Ecdysozoa</taxon>
        <taxon>Arthropoda</taxon>
        <taxon>Hexapoda</taxon>
        <taxon>Collembola</taxon>
        <taxon>Entomobryomorpha</taxon>
        <taxon>Isotomoidea</taxon>
        <taxon>Isotomidae</taxon>
        <taxon>Proisotominae</taxon>
        <taxon>Folsomia</taxon>
    </lineage>
</organism>
<dbReference type="Proteomes" id="UP000198287">
    <property type="component" value="Unassembled WGS sequence"/>
</dbReference>
<dbReference type="AlphaFoldDB" id="A0A226E3D1"/>
<evidence type="ECO:0000256" key="1">
    <source>
        <dbReference type="SAM" id="Phobius"/>
    </source>
</evidence>
<feature type="transmembrane region" description="Helical" evidence="1">
    <location>
        <begin position="104"/>
        <end position="125"/>
    </location>
</feature>
<keyword evidence="1" id="KW-0472">Membrane</keyword>
<keyword evidence="3" id="KW-1185">Reference proteome</keyword>
<accession>A0A226E3D1</accession>
<reference evidence="2 3" key="1">
    <citation type="submission" date="2015-12" db="EMBL/GenBank/DDBJ databases">
        <title>The genome of Folsomia candida.</title>
        <authorList>
            <person name="Faddeeva A."/>
            <person name="Derks M.F."/>
            <person name="Anvar Y."/>
            <person name="Smit S."/>
            <person name="Van Straalen N."/>
            <person name="Roelofs D."/>
        </authorList>
    </citation>
    <scope>NUCLEOTIDE SEQUENCE [LARGE SCALE GENOMIC DNA]</scope>
    <source>
        <strain evidence="2 3">VU population</strain>
        <tissue evidence="2">Whole body</tissue>
    </source>
</reference>
<feature type="transmembrane region" description="Helical" evidence="1">
    <location>
        <begin position="68"/>
        <end position="92"/>
    </location>
</feature>
<sequence>MLSTGFFRKGSQVIATTDIVASVLSFISIFFLVFLTITHGDRLEAKVHKNEDEHPELAALFALGRGPFVLIMLILMLICVLYFFLARFLLYAAQERSHQKIRRWCTISLVIIIIRAAFFITAVFFTADRAFVSSFGVVGFLYQIFGLWFVRLYQDRLKEDQDTKIQFIEELSRVEIQNIGQFEMFPYSSNAILYDK</sequence>
<gene>
    <name evidence="2" type="ORF">Fcan01_13201</name>
</gene>